<dbReference type="EMBL" id="WJXW01000001">
    <property type="protein sequence ID" value="KAF9740655.1"/>
    <property type="molecule type" value="Genomic_DNA"/>
</dbReference>
<dbReference type="AlphaFoldDB" id="A0A9P6GT54"/>
<accession>A0A9P6GT54</accession>
<name>A0A9P6GT54_9PLEO</name>
<sequence>MPVTEFSRLTLKSGLNEDQKLFAKRGLSRAKKLMEDFTGYNFHIFQEIEDVDHTYIVGKWASVEQHMNAWIPSEANQGLLKDLGPFIDLDYLFHIDVSFGSIPPSEESPIFSVGRHVMESEKRPDFETTFKNRRSGLEVHAPGSINGGWRIEKEPGREEFVLFTPWRDVDQHMALAKTKEFEDMSRSAIIFCSMLPKYAM</sequence>
<evidence type="ECO:0008006" key="3">
    <source>
        <dbReference type="Google" id="ProtNLM"/>
    </source>
</evidence>
<keyword evidence="2" id="KW-1185">Reference proteome</keyword>
<protein>
    <recommendedName>
        <fullName evidence="3">ABM domain-containing protein</fullName>
    </recommendedName>
</protein>
<dbReference type="Proteomes" id="UP000756921">
    <property type="component" value="Unassembled WGS sequence"/>
</dbReference>
<dbReference type="PANTHER" id="PTHR42052">
    <property type="entry name" value="ABM DOMAIN-CONTAINING PROTEIN"/>
    <property type="match status" value="1"/>
</dbReference>
<evidence type="ECO:0000313" key="2">
    <source>
        <dbReference type="Proteomes" id="UP000756921"/>
    </source>
</evidence>
<organism evidence="1 2">
    <name type="scientific">Paraphaeosphaeria minitans</name>
    <dbReference type="NCBI Taxonomy" id="565426"/>
    <lineage>
        <taxon>Eukaryota</taxon>
        <taxon>Fungi</taxon>
        <taxon>Dikarya</taxon>
        <taxon>Ascomycota</taxon>
        <taxon>Pezizomycotina</taxon>
        <taxon>Dothideomycetes</taxon>
        <taxon>Pleosporomycetidae</taxon>
        <taxon>Pleosporales</taxon>
        <taxon>Massarineae</taxon>
        <taxon>Didymosphaeriaceae</taxon>
        <taxon>Paraphaeosphaeria</taxon>
    </lineage>
</organism>
<reference evidence="1" key="1">
    <citation type="journal article" date="2020" name="Mol. Plant Microbe Interact.">
        <title>Genome Sequence of the Biocontrol Agent Coniothyrium minitans strain Conio (IMI 134523).</title>
        <authorList>
            <person name="Patel D."/>
            <person name="Shittu T.A."/>
            <person name="Baroncelli R."/>
            <person name="Muthumeenakshi S."/>
            <person name="Osborne T.H."/>
            <person name="Janganan T.K."/>
            <person name="Sreenivasaprasad S."/>
        </authorList>
    </citation>
    <scope>NUCLEOTIDE SEQUENCE</scope>
    <source>
        <strain evidence="1">Conio</strain>
    </source>
</reference>
<evidence type="ECO:0000313" key="1">
    <source>
        <dbReference type="EMBL" id="KAF9740655.1"/>
    </source>
</evidence>
<comment type="caution">
    <text evidence="1">The sequence shown here is derived from an EMBL/GenBank/DDBJ whole genome shotgun (WGS) entry which is preliminary data.</text>
</comment>
<gene>
    <name evidence="1" type="ORF">PMIN01_00194</name>
</gene>
<dbReference type="PANTHER" id="PTHR42052:SF1">
    <property type="entry name" value="ABM DOMAIN-CONTAINING PROTEIN"/>
    <property type="match status" value="1"/>
</dbReference>
<dbReference type="OrthoDB" id="3542212at2759"/>
<dbReference type="Gene3D" id="3.30.70.100">
    <property type="match status" value="2"/>
</dbReference>
<proteinExistence type="predicted"/>